<reference evidence="1 2" key="1">
    <citation type="journal article" date="2014" name="Genome Biol. Evol.">
        <title>The genome of the myxosporean Thelohanellus kitauei shows adaptations to nutrient acquisition within its fish host.</title>
        <authorList>
            <person name="Yang Y."/>
            <person name="Xiong J."/>
            <person name="Zhou Z."/>
            <person name="Huo F."/>
            <person name="Miao W."/>
            <person name="Ran C."/>
            <person name="Liu Y."/>
            <person name="Zhang J."/>
            <person name="Feng J."/>
            <person name="Wang M."/>
            <person name="Wang M."/>
            <person name="Wang L."/>
            <person name="Yao B."/>
        </authorList>
    </citation>
    <scope>NUCLEOTIDE SEQUENCE [LARGE SCALE GENOMIC DNA]</scope>
    <source>
        <strain evidence="1">Wuqing</strain>
    </source>
</reference>
<proteinExistence type="predicted"/>
<sequence length="207" mass="25001">MPLYFGRTTCSNRNTESFMESNIYFDKRFNGQIYMNIAFENDQPKTFKSMNNGRFWYEMKFFNHDRSEYRQPVHFNFSLQDSRRFSQDLFEIDIQYQQLSDGLQPFITFDIGYSWIRTPKTRNQLTILDYTPFIFAMDLDTNFINFSWDEAKTWIKYKLFTKSPKVLYVGKFSKTDQKVIIVTREASRHEITFTILDFSKLFSFPVL</sequence>
<gene>
    <name evidence="1" type="ORF">RF11_14199</name>
</gene>
<organism evidence="1 2">
    <name type="scientific">Thelohanellus kitauei</name>
    <name type="common">Myxosporean</name>
    <dbReference type="NCBI Taxonomy" id="669202"/>
    <lineage>
        <taxon>Eukaryota</taxon>
        <taxon>Metazoa</taxon>
        <taxon>Cnidaria</taxon>
        <taxon>Myxozoa</taxon>
        <taxon>Myxosporea</taxon>
        <taxon>Bivalvulida</taxon>
        <taxon>Platysporina</taxon>
        <taxon>Myxobolidae</taxon>
        <taxon>Thelohanellus</taxon>
    </lineage>
</organism>
<comment type="caution">
    <text evidence="1">The sequence shown here is derived from an EMBL/GenBank/DDBJ whole genome shotgun (WGS) entry which is preliminary data.</text>
</comment>
<dbReference type="OrthoDB" id="443634at2759"/>
<keyword evidence="2" id="KW-1185">Reference proteome</keyword>
<dbReference type="AlphaFoldDB" id="A0A0C2MZH9"/>
<accession>A0A0C2MZH9</accession>
<protein>
    <submittedName>
        <fullName evidence="1">Uncharacterized protein</fullName>
    </submittedName>
</protein>
<dbReference type="EMBL" id="JWZT01003338">
    <property type="protein sequence ID" value="KII67037.1"/>
    <property type="molecule type" value="Genomic_DNA"/>
</dbReference>
<dbReference type="Proteomes" id="UP000031668">
    <property type="component" value="Unassembled WGS sequence"/>
</dbReference>
<evidence type="ECO:0000313" key="2">
    <source>
        <dbReference type="Proteomes" id="UP000031668"/>
    </source>
</evidence>
<name>A0A0C2MZH9_THEKT</name>
<evidence type="ECO:0000313" key="1">
    <source>
        <dbReference type="EMBL" id="KII67037.1"/>
    </source>
</evidence>